<dbReference type="Pfam" id="PF13350">
    <property type="entry name" value="Y_phosphatase3"/>
    <property type="match status" value="1"/>
</dbReference>
<protein>
    <recommendedName>
        <fullName evidence="4">Protein tyrosine/serine phosphatase</fullName>
    </recommendedName>
</protein>
<dbReference type="InterPro" id="IPR029021">
    <property type="entry name" value="Prot-tyrosine_phosphatase-like"/>
</dbReference>
<comment type="similarity">
    <text evidence="1">Belongs to the protein-tyrosine phosphatase family.</text>
</comment>
<evidence type="ECO:0000313" key="3">
    <source>
        <dbReference type="Proteomes" id="UP000009336"/>
    </source>
</evidence>
<sequence>MRVTINRISSQTLELIFDEIPKDNAKLYWSHQPTIAIDPNNFITSEISNTLTVHDPLEAKQRIYFILQQGNQYELFAERTLPIEGLNNFRDIGGYTGAQGKKIKWGVLYRSNHLFNLSNGAIDYLKQLKISSIIDYRSQNEINKSPNCDIGEKHTFHLDATAQTAELAAQFAADPSNEDKALIDSIIRDIPKELINGDGKQIIEQYRQFVVSEKSKTAFRKMIQVLLDSNNSPSIQHCRGGKDRTGYGVLLVLVMLGVSEETIIYDYMLTHFNRLARNEVKMKAYREITQEQNVLDYLLSLIDTRESFIIEVFNSMKQVSGTVENYIINELGFSHDEFKKMQSIYLE</sequence>
<dbReference type="InterPro" id="IPR026893">
    <property type="entry name" value="Tyr/Ser_Pase_IphP-type"/>
</dbReference>
<dbReference type="eggNOG" id="COG2365">
    <property type="taxonomic scope" value="Bacteria"/>
</dbReference>
<dbReference type="PANTHER" id="PTHR31126">
    <property type="entry name" value="TYROSINE-PROTEIN PHOSPHATASE"/>
    <property type="match status" value="1"/>
</dbReference>
<evidence type="ECO:0000313" key="2">
    <source>
        <dbReference type="EMBL" id="EKT60725.1"/>
    </source>
</evidence>
<reference evidence="2 3" key="1">
    <citation type="journal article" date="2012" name="BMC Genomics">
        <title>Comparative genomics of bacteria in the genus Providencia isolated from wild Drosophila melanogaster.</title>
        <authorList>
            <person name="Galac M.R."/>
            <person name="Lazzaro B.P."/>
        </authorList>
    </citation>
    <scope>NUCLEOTIDE SEQUENCE [LARGE SCALE GENOMIC DNA]</scope>
    <source>
        <strain evidence="2 3">DSM 19968</strain>
    </source>
</reference>
<organism evidence="2 3">
    <name type="scientific">Providencia burhodogranariea DSM 19968</name>
    <dbReference type="NCBI Taxonomy" id="1141662"/>
    <lineage>
        <taxon>Bacteria</taxon>
        <taxon>Pseudomonadati</taxon>
        <taxon>Pseudomonadota</taxon>
        <taxon>Gammaproteobacteria</taxon>
        <taxon>Enterobacterales</taxon>
        <taxon>Morganellaceae</taxon>
        <taxon>Providencia</taxon>
    </lineage>
</organism>
<dbReference type="GO" id="GO:0004721">
    <property type="term" value="F:phosphoprotein phosphatase activity"/>
    <property type="evidence" value="ECO:0007669"/>
    <property type="project" value="InterPro"/>
</dbReference>
<evidence type="ECO:0000256" key="1">
    <source>
        <dbReference type="ARBA" id="ARBA00009580"/>
    </source>
</evidence>
<dbReference type="SUPFAM" id="SSF52799">
    <property type="entry name" value="(Phosphotyrosine protein) phosphatases II"/>
    <property type="match status" value="1"/>
</dbReference>
<gene>
    <name evidence="2" type="ORF">OOA_11843</name>
</gene>
<proteinExistence type="inferred from homology"/>
<dbReference type="HOGENOM" id="CLU_057546_0_1_6"/>
<dbReference type="PATRIC" id="fig|1141662.3.peg.2399"/>
<dbReference type="EMBL" id="AKKL01000032">
    <property type="protein sequence ID" value="EKT60725.1"/>
    <property type="molecule type" value="Genomic_DNA"/>
</dbReference>
<dbReference type="OrthoDB" id="1188001at2"/>
<keyword evidence="3" id="KW-1185">Reference proteome</keyword>
<dbReference type="Gene3D" id="3.90.190.10">
    <property type="entry name" value="Protein tyrosine phosphatase superfamily"/>
    <property type="match status" value="1"/>
</dbReference>
<dbReference type="AlphaFoldDB" id="K8WWY2"/>
<evidence type="ECO:0008006" key="4">
    <source>
        <dbReference type="Google" id="ProtNLM"/>
    </source>
</evidence>
<comment type="caution">
    <text evidence="2">The sequence shown here is derived from an EMBL/GenBank/DDBJ whole genome shotgun (WGS) entry which is preliminary data.</text>
</comment>
<dbReference type="STRING" id="1141662.OOA_11843"/>
<accession>K8WWY2</accession>
<dbReference type="RefSeq" id="WP_008912365.1">
    <property type="nucleotide sequence ID" value="NZ_KB233223.1"/>
</dbReference>
<dbReference type="PANTHER" id="PTHR31126:SF1">
    <property type="entry name" value="TYROSINE SPECIFIC PROTEIN PHOSPHATASES DOMAIN-CONTAINING PROTEIN"/>
    <property type="match status" value="1"/>
</dbReference>
<name>K8WWY2_9GAMM</name>
<dbReference type="Proteomes" id="UP000009336">
    <property type="component" value="Unassembled WGS sequence"/>
</dbReference>